<feature type="compositionally biased region" description="Polar residues" evidence="1">
    <location>
        <begin position="12"/>
        <end position="22"/>
    </location>
</feature>
<feature type="region of interest" description="Disordered" evidence="1">
    <location>
        <begin position="1"/>
        <end position="25"/>
    </location>
</feature>
<comment type="caution">
    <text evidence="2">The sequence shown here is derived from an EMBL/GenBank/DDBJ whole genome shotgun (WGS) entry which is preliminary data.</text>
</comment>
<evidence type="ECO:0000313" key="2">
    <source>
        <dbReference type="EMBL" id="KAK3945663.1"/>
    </source>
</evidence>
<keyword evidence="3" id="KW-1185">Reference proteome</keyword>
<feature type="compositionally biased region" description="Basic and acidic residues" evidence="1">
    <location>
        <begin position="96"/>
        <end position="117"/>
    </location>
</feature>
<reference evidence="3" key="1">
    <citation type="journal article" date="2023" name="Mol. Phylogenet. Evol.">
        <title>Genome-scale phylogeny and comparative genomics of the fungal order Sordariales.</title>
        <authorList>
            <person name="Hensen N."/>
            <person name="Bonometti L."/>
            <person name="Westerberg I."/>
            <person name="Brannstrom I.O."/>
            <person name="Guillou S."/>
            <person name="Cros-Aarteil S."/>
            <person name="Calhoun S."/>
            <person name="Haridas S."/>
            <person name="Kuo A."/>
            <person name="Mondo S."/>
            <person name="Pangilinan J."/>
            <person name="Riley R."/>
            <person name="LaButti K."/>
            <person name="Andreopoulos B."/>
            <person name="Lipzen A."/>
            <person name="Chen C."/>
            <person name="Yan M."/>
            <person name="Daum C."/>
            <person name="Ng V."/>
            <person name="Clum A."/>
            <person name="Steindorff A."/>
            <person name="Ohm R.A."/>
            <person name="Martin F."/>
            <person name="Silar P."/>
            <person name="Natvig D.O."/>
            <person name="Lalanne C."/>
            <person name="Gautier V."/>
            <person name="Ament-Velasquez S.L."/>
            <person name="Kruys A."/>
            <person name="Hutchinson M.I."/>
            <person name="Powell A.J."/>
            <person name="Barry K."/>
            <person name="Miller A.N."/>
            <person name="Grigoriev I.V."/>
            <person name="Debuchy R."/>
            <person name="Gladieux P."/>
            <person name="Hiltunen Thoren M."/>
            <person name="Johannesson H."/>
        </authorList>
    </citation>
    <scope>NUCLEOTIDE SEQUENCE [LARGE SCALE GENOMIC DNA]</scope>
    <source>
        <strain evidence="3">CBS 340.73</strain>
    </source>
</reference>
<dbReference type="AlphaFoldDB" id="A0AAN6SA56"/>
<evidence type="ECO:0000313" key="3">
    <source>
        <dbReference type="Proteomes" id="UP001303473"/>
    </source>
</evidence>
<organism evidence="2 3">
    <name type="scientific">Diplogelasinospora grovesii</name>
    <dbReference type="NCBI Taxonomy" id="303347"/>
    <lineage>
        <taxon>Eukaryota</taxon>
        <taxon>Fungi</taxon>
        <taxon>Dikarya</taxon>
        <taxon>Ascomycota</taxon>
        <taxon>Pezizomycotina</taxon>
        <taxon>Sordariomycetes</taxon>
        <taxon>Sordariomycetidae</taxon>
        <taxon>Sordariales</taxon>
        <taxon>Diplogelasinosporaceae</taxon>
        <taxon>Diplogelasinospora</taxon>
    </lineage>
</organism>
<sequence length="342" mass="37590">MMADARGRETMATWSQAGTVKTNTEDRLNPNASVLYDRFLLFHNHPWAESVVNPPARAAAAAPDHWRDQLAIGISHFVIWVDGMLSPFKLEDQDHATAAEDRATAAEDRLGEGEEHSGTTLSDIDALVCAISFHVFPPHPSPYSAATMPPACERCIRFWVHFWNRPWDPSCRSQVEAAASFGLCRVPLLGVPVSNDALLVKARQATRSTGYMGKAHPSLVEAGIESLDVALETIFEHGLEREPEASSLGISCPCSYRGALEGGGRRTGTPPPRGGEAIFVEDEGDSDEEWRKRWRRASCTTAFWDNIPYNRFINICYVPVIEVVVCNVDNLGCGACEQLAPI</sequence>
<dbReference type="Proteomes" id="UP001303473">
    <property type="component" value="Unassembled WGS sequence"/>
</dbReference>
<feature type="region of interest" description="Disordered" evidence="1">
    <location>
        <begin position="96"/>
        <end position="118"/>
    </location>
</feature>
<protein>
    <submittedName>
        <fullName evidence="2">Uncharacterized protein</fullName>
    </submittedName>
</protein>
<evidence type="ECO:0000256" key="1">
    <source>
        <dbReference type="SAM" id="MobiDB-lite"/>
    </source>
</evidence>
<gene>
    <name evidence="2" type="ORF">QBC46DRAFT_445065</name>
</gene>
<accession>A0AAN6SA56</accession>
<dbReference type="EMBL" id="MU853754">
    <property type="protein sequence ID" value="KAK3945663.1"/>
    <property type="molecule type" value="Genomic_DNA"/>
</dbReference>
<name>A0AAN6SA56_9PEZI</name>
<proteinExistence type="predicted"/>